<name>A0AA44EHD4_9HYPH</name>
<gene>
    <name evidence="1" type="ORF">FOB26_02550</name>
</gene>
<sequence>MFDVSEDSATIAAFLIDPKECTVETVTMATERIEVDVNRTLECIFTVSDDLPEGFRIVSDKNAVLKGVLSFVEANGYNQIFVGKIILFSVDKAGRITSMTHTASEVSELFSVVLPVLDAVYEGGRAASENRIRLHGRPLGGLRVRLNRSRPLPK</sequence>
<evidence type="ECO:0000313" key="2">
    <source>
        <dbReference type="Proteomes" id="UP001155820"/>
    </source>
</evidence>
<geneLocation type="plasmid" evidence="1">
    <name>unnamed3</name>
</geneLocation>
<keyword evidence="1" id="KW-0614">Plasmid</keyword>
<evidence type="ECO:0000313" key="1">
    <source>
        <dbReference type="EMBL" id="NRF18032.1"/>
    </source>
</evidence>
<accession>A0AA44EHD4</accession>
<dbReference type="AlphaFoldDB" id="A0AA44EHD4"/>
<keyword evidence="2" id="KW-1185">Reference proteome</keyword>
<dbReference type="Proteomes" id="UP001155820">
    <property type="component" value="Unassembled WGS sequence"/>
</dbReference>
<comment type="caution">
    <text evidence="1">The sequence shown here is derived from an EMBL/GenBank/DDBJ whole genome shotgun (WGS) entry which is preliminary data.</text>
</comment>
<dbReference type="EMBL" id="JABRWM010000003">
    <property type="protein sequence ID" value="NRF18032.1"/>
    <property type="molecule type" value="Genomic_DNA"/>
</dbReference>
<proteinExistence type="predicted"/>
<organism evidence="1 2">
    <name type="scientific">Agrobacterium pusense</name>
    <dbReference type="NCBI Taxonomy" id="648995"/>
    <lineage>
        <taxon>Bacteria</taxon>
        <taxon>Pseudomonadati</taxon>
        <taxon>Pseudomonadota</taxon>
        <taxon>Alphaproteobacteria</taxon>
        <taxon>Hyphomicrobiales</taxon>
        <taxon>Rhizobiaceae</taxon>
        <taxon>Rhizobium/Agrobacterium group</taxon>
        <taxon>Agrobacterium</taxon>
    </lineage>
</organism>
<reference evidence="1" key="1">
    <citation type="submission" date="2019-07" db="EMBL/GenBank/DDBJ databases">
        <title>FDA dAtabase for Regulatory Grade micrObial Sequences (FDA-ARGOS): Supporting development and validation of Infectious Disease Dx tests.</title>
        <authorList>
            <person name="Bachman M."/>
            <person name="Young C."/>
            <person name="Tallon L."/>
            <person name="Sadzewicz L."/>
            <person name="Vavikolanu K."/>
            <person name="Mehta A."/>
            <person name="Aluvathingal J."/>
            <person name="Nadendla S."/>
            <person name="Nandy P."/>
            <person name="Geyer C."/>
            <person name="Yan Y."/>
            <person name="Sichtig H."/>
        </authorList>
    </citation>
    <scope>NUCLEOTIDE SEQUENCE</scope>
    <source>
        <strain evidence="1">FDAARGOS_618</strain>
        <plasmid evidence="1">unnamed3</plasmid>
    </source>
</reference>
<dbReference type="RefSeq" id="WP_172873367.1">
    <property type="nucleotide sequence ID" value="NZ_JABRWL010000004.1"/>
</dbReference>
<protein>
    <submittedName>
        <fullName evidence="1">Uncharacterized protein</fullName>
    </submittedName>
</protein>